<dbReference type="RefSeq" id="WP_318620587.1">
    <property type="nucleotide sequence ID" value="NZ_CP137642.1"/>
</dbReference>
<dbReference type="InterPro" id="IPR013216">
    <property type="entry name" value="Methyltransf_11"/>
</dbReference>
<dbReference type="CDD" id="cd02440">
    <property type="entry name" value="AdoMet_MTases"/>
    <property type="match status" value="1"/>
</dbReference>
<keyword evidence="2" id="KW-0489">Methyltransferase</keyword>
<reference evidence="2 3" key="1">
    <citation type="submission" date="2023-10" db="EMBL/GenBank/DDBJ databases">
        <title>The complete genome sequence of Methanoculleus receptaculi DSM 18860.</title>
        <authorList>
            <person name="Lai S.-J."/>
            <person name="You Y.-T."/>
            <person name="Chen S.-C."/>
        </authorList>
    </citation>
    <scope>NUCLEOTIDE SEQUENCE [LARGE SCALE GENOMIC DNA]</scope>
    <source>
        <strain evidence="2 3">DSM 18860</strain>
    </source>
</reference>
<dbReference type="GeneID" id="85732941"/>
<proteinExistence type="predicted"/>
<dbReference type="Gene3D" id="3.40.50.150">
    <property type="entry name" value="Vaccinia Virus protein VP39"/>
    <property type="match status" value="1"/>
</dbReference>
<dbReference type="SUPFAM" id="SSF53335">
    <property type="entry name" value="S-adenosyl-L-methionine-dependent methyltransferases"/>
    <property type="match status" value="1"/>
</dbReference>
<keyword evidence="3" id="KW-1185">Reference proteome</keyword>
<evidence type="ECO:0000313" key="2">
    <source>
        <dbReference type="EMBL" id="WOX57096.1"/>
    </source>
</evidence>
<accession>A0AAX4FT43</accession>
<evidence type="ECO:0000259" key="1">
    <source>
        <dbReference type="Pfam" id="PF08241"/>
    </source>
</evidence>
<dbReference type="InterPro" id="IPR029063">
    <property type="entry name" value="SAM-dependent_MTases_sf"/>
</dbReference>
<dbReference type="Pfam" id="PF08241">
    <property type="entry name" value="Methyltransf_11"/>
    <property type="match status" value="1"/>
</dbReference>
<dbReference type="EMBL" id="CP137642">
    <property type="protein sequence ID" value="WOX57096.1"/>
    <property type="molecule type" value="Genomic_DNA"/>
</dbReference>
<name>A0AAX4FT43_9EURY</name>
<dbReference type="AlphaFoldDB" id="A0AAX4FT43"/>
<feature type="domain" description="Methyltransferase type 11" evidence="1">
    <location>
        <begin position="51"/>
        <end position="136"/>
    </location>
</feature>
<sequence length="208" mass="23242">MGMIDSSRMPGDVFERFAEDYDRWFEEHRTDYHAELARIRRLLPAPDSRAVEIGVGSGRFAAPLGIPLGIEPSRALGQMAQRRGIEVIRGRAESIPLRDGSCSSVLMVTVICFLDDPVSAFEEIHRVLVPGGTLVLGFLEREGKVAQKYLHENEKHRFLSRARFYSLDEVGELLERTGFRVAEVDSRAGFSVIAARKDCPDPCTSTMS</sequence>
<dbReference type="Proteomes" id="UP001305652">
    <property type="component" value="Chromosome"/>
</dbReference>
<gene>
    <name evidence="2" type="ORF">R6Y96_07250</name>
</gene>
<dbReference type="KEGG" id="mrc:R6Y96_07250"/>
<evidence type="ECO:0000313" key="3">
    <source>
        <dbReference type="Proteomes" id="UP001305652"/>
    </source>
</evidence>
<organism evidence="2 3">
    <name type="scientific">Methanoculleus receptaculi</name>
    <dbReference type="NCBI Taxonomy" id="394967"/>
    <lineage>
        <taxon>Archaea</taxon>
        <taxon>Methanobacteriati</taxon>
        <taxon>Methanobacteriota</taxon>
        <taxon>Stenosarchaea group</taxon>
        <taxon>Methanomicrobia</taxon>
        <taxon>Methanomicrobiales</taxon>
        <taxon>Methanomicrobiaceae</taxon>
        <taxon>Methanoculleus</taxon>
    </lineage>
</organism>
<dbReference type="GO" id="GO:0008757">
    <property type="term" value="F:S-adenosylmethionine-dependent methyltransferase activity"/>
    <property type="evidence" value="ECO:0007669"/>
    <property type="project" value="InterPro"/>
</dbReference>
<keyword evidence="2" id="KW-0808">Transferase</keyword>
<protein>
    <submittedName>
        <fullName evidence="2">Methyltransferase domain-containing protein</fullName>
    </submittedName>
</protein>
<dbReference type="GO" id="GO:0032259">
    <property type="term" value="P:methylation"/>
    <property type="evidence" value="ECO:0007669"/>
    <property type="project" value="UniProtKB-KW"/>
</dbReference>